<accession>A0A818BA85</accession>
<dbReference type="Proteomes" id="UP000663825">
    <property type="component" value="Unassembled WGS sequence"/>
</dbReference>
<evidence type="ECO:0000313" key="4">
    <source>
        <dbReference type="EMBL" id="CAF4329930.1"/>
    </source>
</evidence>
<evidence type="ECO:0000313" key="5">
    <source>
        <dbReference type="EMBL" id="CAF4453333.1"/>
    </source>
</evidence>
<gene>
    <name evidence="5" type="ORF">HFQ381_LOCUS24066</name>
    <name evidence="2" type="ORF">LUA448_LOCUS18787</name>
    <name evidence="6" type="ORF">QYT958_LOCUS25251</name>
    <name evidence="3" type="ORF">TIS948_LOCUS30391</name>
    <name evidence="4" type="ORF">UJA718_LOCUS14431</name>
</gene>
<dbReference type="Proteomes" id="UP000663851">
    <property type="component" value="Unassembled WGS sequence"/>
</dbReference>
<dbReference type="Proteomes" id="UP000663848">
    <property type="component" value="Unassembled WGS sequence"/>
</dbReference>
<evidence type="ECO:0000313" key="7">
    <source>
        <dbReference type="Proteomes" id="UP000663833"/>
    </source>
</evidence>
<comment type="caution">
    <text evidence="2">The sequence shown here is derived from an EMBL/GenBank/DDBJ whole genome shotgun (WGS) entry which is preliminary data.</text>
</comment>
<dbReference type="Proteomes" id="UP000663833">
    <property type="component" value="Unassembled WGS sequence"/>
</dbReference>
<dbReference type="Proteomes" id="UP000663873">
    <property type="component" value="Unassembled WGS sequence"/>
</dbReference>
<dbReference type="AlphaFoldDB" id="A0A818BA85"/>
<evidence type="ECO:0000313" key="3">
    <source>
        <dbReference type="EMBL" id="CAF3431744.1"/>
    </source>
</evidence>
<keyword evidence="1" id="KW-0732">Signal</keyword>
<feature type="signal peptide" evidence="1">
    <location>
        <begin position="1"/>
        <end position="16"/>
    </location>
</feature>
<dbReference type="OrthoDB" id="10017445at2759"/>
<dbReference type="EMBL" id="CAJNYD010002364">
    <property type="protein sequence ID" value="CAF3413984.1"/>
    <property type="molecule type" value="Genomic_DNA"/>
</dbReference>
<reference evidence="2" key="1">
    <citation type="submission" date="2021-02" db="EMBL/GenBank/DDBJ databases">
        <authorList>
            <person name="Nowell W R."/>
        </authorList>
    </citation>
    <scope>NUCLEOTIDE SEQUENCE</scope>
</reference>
<evidence type="ECO:0000313" key="2">
    <source>
        <dbReference type="EMBL" id="CAF3413984.1"/>
    </source>
</evidence>
<dbReference type="EMBL" id="CAJNXB010005623">
    <property type="protein sequence ID" value="CAF3431744.1"/>
    <property type="molecule type" value="Genomic_DNA"/>
</dbReference>
<dbReference type="EMBL" id="CAJOBP010002033">
    <property type="protein sequence ID" value="CAF4329930.1"/>
    <property type="molecule type" value="Genomic_DNA"/>
</dbReference>
<feature type="chain" id="PRO_5036232786" evidence="1">
    <location>
        <begin position="17"/>
        <end position="90"/>
    </location>
</feature>
<evidence type="ECO:0000313" key="8">
    <source>
        <dbReference type="Proteomes" id="UP000663873"/>
    </source>
</evidence>
<organism evidence="2 7">
    <name type="scientific">Rotaria socialis</name>
    <dbReference type="NCBI Taxonomy" id="392032"/>
    <lineage>
        <taxon>Eukaryota</taxon>
        <taxon>Metazoa</taxon>
        <taxon>Spiralia</taxon>
        <taxon>Gnathifera</taxon>
        <taxon>Rotifera</taxon>
        <taxon>Eurotatoria</taxon>
        <taxon>Bdelloidea</taxon>
        <taxon>Philodinida</taxon>
        <taxon>Philodinidae</taxon>
        <taxon>Rotaria</taxon>
    </lineage>
</organism>
<proteinExistence type="predicted"/>
<name>A0A818BA85_9BILA</name>
<protein>
    <submittedName>
        <fullName evidence="2">Uncharacterized protein</fullName>
    </submittedName>
</protein>
<dbReference type="EMBL" id="CAJOBO010002484">
    <property type="protein sequence ID" value="CAF4453333.1"/>
    <property type="molecule type" value="Genomic_DNA"/>
</dbReference>
<evidence type="ECO:0000313" key="6">
    <source>
        <dbReference type="EMBL" id="CAF4824212.1"/>
    </source>
</evidence>
<keyword evidence="8" id="KW-1185">Reference proteome</keyword>
<evidence type="ECO:0000256" key="1">
    <source>
        <dbReference type="SAM" id="SignalP"/>
    </source>
</evidence>
<dbReference type="EMBL" id="CAJOBR010005638">
    <property type="protein sequence ID" value="CAF4824212.1"/>
    <property type="molecule type" value="Genomic_DNA"/>
</dbReference>
<sequence>MLSFIIIFFASLLSRSEPLTNVGGIILQDTTWSSVGNANPYYLISDVYVPRNVTLIIRPGVRILFNNGDFEILVKGFLQVNGNALNPVLL</sequence>